<dbReference type="InterPro" id="IPR002821">
    <property type="entry name" value="Hydantoinase_A"/>
</dbReference>
<dbReference type="Pfam" id="PF01968">
    <property type="entry name" value="Hydantoinase_A"/>
    <property type="match status" value="1"/>
</dbReference>
<dbReference type="SUPFAM" id="SSF53067">
    <property type="entry name" value="Actin-like ATPase domain"/>
    <property type="match status" value="1"/>
</dbReference>
<dbReference type="AlphaFoldDB" id="A0A160TNM0"/>
<dbReference type="EC" id="3.5.2.14" evidence="4"/>
<dbReference type="InterPro" id="IPR049517">
    <property type="entry name" value="ACX-like_C"/>
</dbReference>
<name>A0A160TNM0_9ZZZZ</name>
<dbReference type="Pfam" id="PF05378">
    <property type="entry name" value="Hydant_A_N"/>
    <property type="match status" value="1"/>
</dbReference>
<organism evidence="4">
    <name type="scientific">hydrothermal vent metagenome</name>
    <dbReference type="NCBI Taxonomy" id="652676"/>
    <lineage>
        <taxon>unclassified sequences</taxon>
        <taxon>metagenomes</taxon>
        <taxon>ecological metagenomes</taxon>
    </lineage>
</organism>
<dbReference type="InterPro" id="IPR043129">
    <property type="entry name" value="ATPase_NBD"/>
</dbReference>
<keyword evidence="4" id="KW-0378">Hydrolase</keyword>
<protein>
    <submittedName>
        <fullName evidence="4">N-methylhydantoinase A</fullName>
        <ecNumber evidence="4">3.5.2.14</ecNumber>
    </submittedName>
</protein>
<feature type="domain" description="Acetophenone carboxylase-like C-terminal" evidence="3">
    <location>
        <begin position="531"/>
        <end position="682"/>
    </location>
</feature>
<dbReference type="GO" id="GO:0017168">
    <property type="term" value="F:5-oxoprolinase (ATP-hydrolyzing) activity"/>
    <property type="evidence" value="ECO:0007669"/>
    <property type="project" value="TreeGrafter"/>
</dbReference>
<dbReference type="EMBL" id="CZRL01000008">
    <property type="protein sequence ID" value="CUS49968.1"/>
    <property type="molecule type" value="Genomic_DNA"/>
</dbReference>
<reference evidence="4" key="1">
    <citation type="submission" date="2015-10" db="EMBL/GenBank/DDBJ databases">
        <authorList>
            <person name="Gilbert D.G."/>
        </authorList>
    </citation>
    <scope>NUCLEOTIDE SEQUENCE</scope>
</reference>
<dbReference type="InterPro" id="IPR045079">
    <property type="entry name" value="Oxoprolinase-like"/>
</dbReference>
<gene>
    <name evidence="4" type="ORF">MGWOODY_XGa3016</name>
</gene>
<accession>A0A160TNM0</accession>
<dbReference type="GO" id="GO:0006749">
    <property type="term" value="P:glutathione metabolic process"/>
    <property type="evidence" value="ECO:0007669"/>
    <property type="project" value="TreeGrafter"/>
</dbReference>
<evidence type="ECO:0000259" key="3">
    <source>
        <dbReference type="Pfam" id="PF19278"/>
    </source>
</evidence>
<evidence type="ECO:0000259" key="1">
    <source>
        <dbReference type="Pfam" id="PF01968"/>
    </source>
</evidence>
<dbReference type="PANTHER" id="PTHR11365">
    <property type="entry name" value="5-OXOPROLINASE RELATED"/>
    <property type="match status" value="1"/>
</dbReference>
<dbReference type="InterPro" id="IPR008040">
    <property type="entry name" value="Hydant_A_N"/>
</dbReference>
<feature type="domain" description="Hydantoinase A/oxoprolinase" evidence="1">
    <location>
        <begin position="204"/>
        <end position="499"/>
    </location>
</feature>
<sequence>MGEEVCRLAVDIGGTFTDVVLWSAEGQTTAKVLTTAQAPEQGVLTAVHQVLNKTGRLLSDVSLMIHGTTLATNALIERKGAITAFLTSDGFRDILEMGYEKRFAHYDLNAARAAPLVPRPLRYTVPERMTADGRVHVPLDQGAVRKVARLMSKASVEAIAVGFIHAYAYIQHEQMAAEILQAELPGVRICLSSDVCPEMREYERFSTTCANAYVQPLMAGYLDRLSNLLTHEGLHSPLYLMMSGGGLTTLDQAVRYPVRLIESGPAGGALMSARLASARKLDNVLSFDMGGTTAKISLIQNGRPDRSATFEVAREYRDMKGSGLPVRIPVIDMVEIGAGGGSIARVDTLGRIGVGPDSAGSKPGPVAYGMGGEEPTVTDADLVLGRLDSHRFAGGGLQLDEKAARTALAVAIGEPLALDEYWPAVGVIEMVEENMANAARVHAVERGKESGEYTMIAFGGAAPLHAARLAEKLGMDRVIVPPGAGVGSAIGFLQAPVSYQVVRSLRILIGTENLSPLIELLDQMLGEATQVVVAGSSTESLKHSRQVALRYLGQGHELSVNLPDGPVTAQMLELVQLDFESVYRQVYGLTMPDIAVECVSWSVTVMTPAAAVTPVKEPTRKQLLKPCDTRPTYDPAGGVMADAGLYWRAELNPGDWLVGPALVQEDETVTFVPSGYICSVDEGLALVVDRESTDAMGAMS</sequence>
<proteinExistence type="predicted"/>
<dbReference type="GO" id="GO:0005829">
    <property type="term" value="C:cytosol"/>
    <property type="evidence" value="ECO:0007669"/>
    <property type="project" value="TreeGrafter"/>
</dbReference>
<dbReference type="Pfam" id="PF19278">
    <property type="entry name" value="Hydant_A_C"/>
    <property type="match status" value="1"/>
</dbReference>
<feature type="domain" description="Hydantoinase/oxoprolinase N-terminal" evidence="2">
    <location>
        <begin position="7"/>
        <end position="183"/>
    </location>
</feature>
<evidence type="ECO:0000313" key="4">
    <source>
        <dbReference type="EMBL" id="CUS49968.1"/>
    </source>
</evidence>
<dbReference type="PANTHER" id="PTHR11365:SF23">
    <property type="entry name" value="HYPOTHETICAL 5-OXOPROLINASE (EUROFUNG)-RELATED"/>
    <property type="match status" value="1"/>
</dbReference>
<evidence type="ECO:0000259" key="2">
    <source>
        <dbReference type="Pfam" id="PF05378"/>
    </source>
</evidence>
<dbReference type="GO" id="GO:0047423">
    <property type="term" value="F:N-methylhydantoinase (ATP-hydrolyzing) activity"/>
    <property type="evidence" value="ECO:0007669"/>
    <property type="project" value="UniProtKB-EC"/>
</dbReference>